<dbReference type="EMBL" id="CAJOBD010000107">
    <property type="protein sequence ID" value="CAF3577943.1"/>
    <property type="molecule type" value="Genomic_DNA"/>
</dbReference>
<evidence type="ECO:0000313" key="2">
    <source>
        <dbReference type="EMBL" id="CAF3577943.1"/>
    </source>
</evidence>
<name>A0A814CBT9_9BILA</name>
<sequence length="200" mass="23338">MTTDETIIEELHIKLESSSTIDSTNNDDDDDKTYSLKEKFHEIDGGAALSNDGLMAKYCFRTLSKYPIIYGYKRYSYGTHHIHFQIEKRGDLRFFFGIITSLEKVSRIMSTDIDNKSLYGWWDLNSIVVNGKVQRNKEKNHIEKNDELTLILKCDDQQIELEHCRTKRLLKLSIDIILCPFPWKIVVELPSYGDCIHIIQ</sequence>
<evidence type="ECO:0000313" key="1">
    <source>
        <dbReference type="EMBL" id="CAF0939871.1"/>
    </source>
</evidence>
<gene>
    <name evidence="2" type="ORF">JBS370_LOCUS2658</name>
    <name evidence="1" type="ORF">ZHD862_LOCUS9408</name>
</gene>
<reference evidence="1" key="1">
    <citation type="submission" date="2021-02" db="EMBL/GenBank/DDBJ databases">
        <authorList>
            <person name="Nowell W R."/>
        </authorList>
    </citation>
    <scope>NUCLEOTIDE SEQUENCE</scope>
</reference>
<dbReference type="EMBL" id="CAJNOT010000319">
    <property type="protein sequence ID" value="CAF0939871.1"/>
    <property type="molecule type" value="Genomic_DNA"/>
</dbReference>
<accession>A0A814CBT9</accession>
<comment type="caution">
    <text evidence="1">The sequence shown here is derived from an EMBL/GenBank/DDBJ whole genome shotgun (WGS) entry which is preliminary data.</text>
</comment>
<evidence type="ECO:0000313" key="3">
    <source>
        <dbReference type="Proteomes" id="UP000663864"/>
    </source>
</evidence>
<proteinExistence type="predicted"/>
<dbReference type="AlphaFoldDB" id="A0A814CBT9"/>
<dbReference type="Proteomes" id="UP000663836">
    <property type="component" value="Unassembled WGS sequence"/>
</dbReference>
<dbReference type="Proteomes" id="UP000663864">
    <property type="component" value="Unassembled WGS sequence"/>
</dbReference>
<protein>
    <submittedName>
        <fullName evidence="1">Uncharacterized protein</fullName>
    </submittedName>
</protein>
<organism evidence="1 3">
    <name type="scientific">Rotaria sordida</name>
    <dbReference type="NCBI Taxonomy" id="392033"/>
    <lineage>
        <taxon>Eukaryota</taxon>
        <taxon>Metazoa</taxon>
        <taxon>Spiralia</taxon>
        <taxon>Gnathifera</taxon>
        <taxon>Rotifera</taxon>
        <taxon>Eurotatoria</taxon>
        <taxon>Bdelloidea</taxon>
        <taxon>Philodinida</taxon>
        <taxon>Philodinidae</taxon>
        <taxon>Rotaria</taxon>
    </lineage>
</organism>